<dbReference type="OrthoDB" id="10505935at2759"/>
<dbReference type="Proteomes" id="UP000019373">
    <property type="component" value="Unassembled WGS sequence"/>
</dbReference>
<keyword evidence="1" id="KW-0175">Coiled coil</keyword>
<reference evidence="4" key="1">
    <citation type="journal article" date="2014" name="BMC Genomics">
        <title>Genome characteristics reveal the impact of lichenization on lichen-forming fungus Endocarpon pusillum Hedwig (Verrucariales, Ascomycota).</title>
        <authorList>
            <person name="Wang Y.-Y."/>
            <person name="Liu B."/>
            <person name="Zhang X.-Y."/>
            <person name="Zhou Q.-M."/>
            <person name="Zhang T."/>
            <person name="Li H."/>
            <person name="Yu Y.-F."/>
            <person name="Zhang X.-L."/>
            <person name="Hao X.-Y."/>
            <person name="Wang M."/>
            <person name="Wang L."/>
            <person name="Wei J.-C."/>
        </authorList>
    </citation>
    <scope>NUCLEOTIDE SEQUENCE [LARGE SCALE GENOMIC DNA]</scope>
    <source>
        <strain evidence="4">Z07020 / HMAS-L-300199</strain>
    </source>
</reference>
<feature type="compositionally biased region" description="Basic residues" evidence="2">
    <location>
        <begin position="76"/>
        <end position="88"/>
    </location>
</feature>
<feature type="compositionally biased region" description="Low complexity" evidence="2">
    <location>
        <begin position="48"/>
        <end position="72"/>
    </location>
</feature>
<keyword evidence="4" id="KW-1185">Reference proteome</keyword>
<sequence>MATTPSTHSPTSSITSSRSSSPTYRLFPHAPQPSSRPRHISLLQIDFQQQQQQQQQQQHISIQPTQSPSTTTHQRNFSRPHYHRRHTTISKTQSPTTSTSTTTRTHSHLTNSIERATLPMLAHLNQQLNLARLESERDRVRRQIQRQETVMTLSGLLKDWGEEEERSWWSDDSDDESEGNDEGWEV</sequence>
<feature type="compositionally biased region" description="Low complexity" evidence="2">
    <location>
        <begin position="1"/>
        <end position="23"/>
    </location>
</feature>
<proteinExistence type="predicted"/>
<name>U1GUE1_ENDPU</name>
<feature type="coiled-coil region" evidence="1">
    <location>
        <begin position="123"/>
        <end position="150"/>
    </location>
</feature>
<evidence type="ECO:0000313" key="3">
    <source>
        <dbReference type="EMBL" id="ERF76073.1"/>
    </source>
</evidence>
<dbReference type="AlphaFoldDB" id="U1GUE1"/>
<evidence type="ECO:0000313" key="4">
    <source>
        <dbReference type="Proteomes" id="UP000019373"/>
    </source>
</evidence>
<protein>
    <submittedName>
        <fullName evidence="3">Uncharacterized protein</fullName>
    </submittedName>
</protein>
<dbReference type="EMBL" id="KE720780">
    <property type="protein sequence ID" value="ERF76073.1"/>
    <property type="molecule type" value="Genomic_DNA"/>
</dbReference>
<feature type="region of interest" description="Disordered" evidence="2">
    <location>
        <begin position="1"/>
        <end position="110"/>
    </location>
</feature>
<feature type="region of interest" description="Disordered" evidence="2">
    <location>
        <begin position="163"/>
        <end position="186"/>
    </location>
</feature>
<gene>
    <name evidence="3" type="ORF">EPUS_01406</name>
</gene>
<dbReference type="RefSeq" id="XP_007786539.1">
    <property type="nucleotide sequence ID" value="XM_007788349.1"/>
</dbReference>
<organism evidence="3 4">
    <name type="scientific">Endocarpon pusillum (strain Z07020 / HMAS-L-300199)</name>
    <name type="common">Lichen-forming fungus</name>
    <dbReference type="NCBI Taxonomy" id="1263415"/>
    <lineage>
        <taxon>Eukaryota</taxon>
        <taxon>Fungi</taxon>
        <taxon>Dikarya</taxon>
        <taxon>Ascomycota</taxon>
        <taxon>Pezizomycotina</taxon>
        <taxon>Eurotiomycetes</taxon>
        <taxon>Chaetothyriomycetidae</taxon>
        <taxon>Verrucariales</taxon>
        <taxon>Verrucariaceae</taxon>
        <taxon>Endocarpon</taxon>
    </lineage>
</organism>
<evidence type="ECO:0000256" key="1">
    <source>
        <dbReference type="SAM" id="Coils"/>
    </source>
</evidence>
<feature type="compositionally biased region" description="Low complexity" evidence="2">
    <location>
        <begin position="89"/>
        <end position="110"/>
    </location>
</feature>
<evidence type="ECO:0000256" key="2">
    <source>
        <dbReference type="SAM" id="MobiDB-lite"/>
    </source>
</evidence>
<dbReference type="GeneID" id="19236463"/>
<accession>U1GUE1</accession>
<dbReference type="HOGENOM" id="CLU_1454398_0_0_1"/>